<evidence type="ECO:0000256" key="10">
    <source>
        <dbReference type="ARBA" id="ARBA00023180"/>
    </source>
</evidence>
<evidence type="ECO:0000256" key="8">
    <source>
        <dbReference type="ARBA" id="ARBA00022989"/>
    </source>
</evidence>
<dbReference type="PROSITE" id="PS50893">
    <property type="entry name" value="ABC_TRANSPORTER_2"/>
    <property type="match status" value="2"/>
</dbReference>
<feature type="transmembrane region" description="Helical" evidence="12">
    <location>
        <begin position="889"/>
        <end position="910"/>
    </location>
</feature>
<keyword evidence="6" id="KW-0547">Nucleotide-binding</keyword>
<evidence type="ECO:0000256" key="12">
    <source>
        <dbReference type="SAM" id="Phobius"/>
    </source>
</evidence>
<feature type="domain" description="ABC transporter" evidence="13">
    <location>
        <begin position="564"/>
        <end position="795"/>
    </location>
</feature>
<evidence type="ECO:0000256" key="2">
    <source>
        <dbReference type="ARBA" id="ARBA00009726"/>
    </source>
</evidence>
<gene>
    <name evidence="15" type="ORF">B0H67DRAFT_604586</name>
</gene>
<evidence type="ECO:0000313" key="15">
    <source>
        <dbReference type="EMBL" id="KAK0702282.1"/>
    </source>
</evidence>
<evidence type="ECO:0000256" key="1">
    <source>
        <dbReference type="ARBA" id="ARBA00004651"/>
    </source>
</evidence>
<organism evidence="15 16">
    <name type="scientific">Lasiosphaeris hirsuta</name>
    <dbReference type="NCBI Taxonomy" id="260670"/>
    <lineage>
        <taxon>Eukaryota</taxon>
        <taxon>Fungi</taxon>
        <taxon>Dikarya</taxon>
        <taxon>Ascomycota</taxon>
        <taxon>Pezizomycotina</taxon>
        <taxon>Sordariomycetes</taxon>
        <taxon>Sordariomycetidae</taxon>
        <taxon>Sordariales</taxon>
        <taxon>Lasiosphaeriaceae</taxon>
        <taxon>Lasiosphaeris</taxon>
    </lineage>
</organism>
<comment type="similarity">
    <text evidence="2">Belongs to the ABC transporter superfamily. ABCC family. Conjugate transporter (TC 3.A.1.208) subfamily.</text>
</comment>
<dbReference type="GO" id="GO:0016887">
    <property type="term" value="F:ATP hydrolysis activity"/>
    <property type="evidence" value="ECO:0007669"/>
    <property type="project" value="InterPro"/>
</dbReference>
<dbReference type="PROSITE" id="PS00211">
    <property type="entry name" value="ABC_TRANSPORTER_1"/>
    <property type="match status" value="1"/>
</dbReference>
<evidence type="ECO:0000256" key="9">
    <source>
        <dbReference type="ARBA" id="ARBA00023136"/>
    </source>
</evidence>
<dbReference type="InterPro" id="IPR050173">
    <property type="entry name" value="ABC_transporter_C-like"/>
</dbReference>
<keyword evidence="5 12" id="KW-0812">Transmembrane</keyword>
<sequence length="1382" mass="151210">MTTTTDCSKEDDDVFGPIVGPNCREGFDFTLLFEQSILTLLPAAIFLVVAAWRFSRLSQQEAKTRRSLFRVTKIAAALGFVGCQISLAYLLISNDAALSWIEDARSVRPSTVLCIYLMLTILLDLPQARTLWLLGSKNNLKLASHSSASIVAKMLLLVLEAREKRKFLAWKYHSLPPEATSSIINRSLLWWLNSLVRRGFCSPPLTLNDLHHLEPALASAPLEHKLRCSWDARREPERRFELVWALWNALRRLMLKPVLPQLCLIGLQFTQPFLIASVLGVLSSRHDDPNAAKKACCLVVATAMIYIGQPIAALHYHQAVNRSITMSRGALVALIYDHALLAQDGVYDSAAAVTLMSTDTTSVASSLNLVHKVWARSMEVALGIFLLAHQLGWVCVIPVAVVALSSFRSLRITKQIGNHQKIWIAAVEKRVSATSSVLTDIRSIKMIGLANLIIKILQAMRVWETDLMAQFRWDIVWQNVVSSFPYAIIPPLTFGVFGIQAALEGNLSPIDTARAFASLSIMRLVTGPAAELLSAIPMTAAGIGSFDRIQRFLLTPARQDFRAISAHDLSVRPAPLADLALRDVSFSLSIGSVTMFIGPVGSGKSTLLRAILGEGVPVKGAISTSHDPVAYCAQTPWLLNATIRKAICGHISPDDIDDEWYQSCVHACVLDHDLNSMPDGDETKIGSGGATLSGGQKQRVALARALYSRAKALVLDDVLSALDTRTAKSVVEALFGEKSLLEKLESTTVVLATYSAECLSYADKIIALSNGKVSYDGTYSEALSAGVINRVLPSLHKGGDEQAARSSKSFSGKPRQESESTEVDSLTRSTGDIAVYKYYFRSIGWQKAGMFLCVVLIQTFCDCFGEIWLKWWSDIKGGQLPLYLSIYMILPILNCMAIGAFVWSFLIYIAPSSANKLHYILLNSVMRAPQSFLSSTDSGKLLNMFSQDMSLIESPLAIDILRAIASVAFVATVSLYVWATIPAFYIAKQMRFLDLEAKSPLYSHFLETMSGLVTIRALGWEEDSKVENFRLLDLSQRPYYLMLCCQRWLILVLSLIVGVQTVIVVALAMALRSSTDPGFLGVSLTTIIGFESLLTSVGTGWTDLEISLGSVARLKNFERDVQPEGKEGEDGCAPSARPDRGVIEFLDVTASHSPTAVGIRDVSLQIHSGQKVGICGRTGSGKSSLIGAILRLLEIDRGSIIVDGLDLSTIPRNMIRERIMTLPQDPLILAGSVRLNVDPEGLAMNQTIIDALSCVELWSTLRERPGGLDADVTAFSLSEGQQQLLALARAIIRARGRKWAPGSILVLDEPTSSVDLDTDTTMQRLLKEEFARWTVVTVAHRVETILGSDMVAIMDGGSLVELGEPRALLSSNSRFAALVQTY</sequence>
<feature type="transmembrane region" description="Helical" evidence="12">
    <location>
        <begin position="107"/>
        <end position="126"/>
    </location>
</feature>
<feature type="transmembrane region" description="Helical" evidence="12">
    <location>
        <begin position="380"/>
        <end position="404"/>
    </location>
</feature>
<feature type="region of interest" description="Disordered" evidence="11">
    <location>
        <begin position="798"/>
        <end position="824"/>
    </location>
</feature>
<keyword evidence="4" id="KW-1003">Cell membrane</keyword>
<feature type="domain" description="ABC transmembrane type-1" evidence="14">
    <location>
        <begin position="262"/>
        <end position="541"/>
    </location>
</feature>
<keyword evidence="9 12" id="KW-0472">Membrane</keyword>
<evidence type="ECO:0000313" key="16">
    <source>
        <dbReference type="Proteomes" id="UP001172102"/>
    </source>
</evidence>
<evidence type="ECO:0000256" key="5">
    <source>
        <dbReference type="ARBA" id="ARBA00022692"/>
    </source>
</evidence>
<dbReference type="GO" id="GO:0005886">
    <property type="term" value="C:plasma membrane"/>
    <property type="evidence" value="ECO:0007669"/>
    <property type="project" value="UniProtKB-SubCell"/>
</dbReference>
<evidence type="ECO:0000259" key="14">
    <source>
        <dbReference type="PROSITE" id="PS50929"/>
    </source>
</evidence>
<dbReference type="GO" id="GO:0005524">
    <property type="term" value="F:ATP binding"/>
    <property type="evidence" value="ECO:0007669"/>
    <property type="project" value="UniProtKB-KW"/>
</dbReference>
<evidence type="ECO:0000256" key="7">
    <source>
        <dbReference type="ARBA" id="ARBA00022840"/>
    </source>
</evidence>
<dbReference type="SUPFAM" id="SSF52540">
    <property type="entry name" value="P-loop containing nucleoside triphosphate hydrolases"/>
    <property type="match status" value="2"/>
</dbReference>
<keyword evidence="10" id="KW-0325">Glycoprotein</keyword>
<dbReference type="SMART" id="SM00382">
    <property type="entry name" value="AAA"/>
    <property type="match status" value="2"/>
</dbReference>
<reference evidence="15" key="1">
    <citation type="submission" date="2023-06" db="EMBL/GenBank/DDBJ databases">
        <title>Genome-scale phylogeny and comparative genomics of the fungal order Sordariales.</title>
        <authorList>
            <consortium name="Lawrence Berkeley National Laboratory"/>
            <person name="Hensen N."/>
            <person name="Bonometti L."/>
            <person name="Westerberg I."/>
            <person name="Brannstrom I.O."/>
            <person name="Guillou S."/>
            <person name="Cros-Aarteil S."/>
            <person name="Calhoun S."/>
            <person name="Haridas S."/>
            <person name="Kuo A."/>
            <person name="Mondo S."/>
            <person name="Pangilinan J."/>
            <person name="Riley R."/>
            <person name="Labutti K."/>
            <person name="Andreopoulos B."/>
            <person name="Lipzen A."/>
            <person name="Chen C."/>
            <person name="Yanf M."/>
            <person name="Daum C."/>
            <person name="Ng V."/>
            <person name="Clum A."/>
            <person name="Steindorff A."/>
            <person name="Ohm R."/>
            <person name="Martin F."/>
            <person name="Silar P."/>
            <person name="Natvig D."/>
            <person name="Lalanne C."/>
            <person name="Gautier V."/>
            <person name="Ament-Velasquez S.L."/>
            <person name="Kruys A."/>
            <person name="Hutchinson M.I."/>
            <person name="Powell A.J."/>
            <person name="Barry K."/>
            <person name="Miller A.N."/>
            <person name="Grigoriev I.V."/>
            <person name="Debuchy R."/>
            <person name="Gladieux P."/>
            <person name="Thoren M.H."/>
            <person name="Johannesson H."/>
        </authorList>
    </citation>
    <scope>NUCLEOTIDE SEQUENCE</scope>
    <source>
        <strain evidence="15">SMH4607-1</strain>
    </source>
</reference>
<dbReference type="Pfam" id="PF00005">
    <property type="entry name" value="ABC_tran"/>
    <property type="match status" value="2"/>
</dbReference>
<accession>A0AA39ZRJ5</accession>
<dbReference type="Gene3D" id="1.20.1560.10">
    <property type="entry name" value="ABC transporter type 1, transmembrane domain"/>
    <property type="match status" value="2"/>
</dbReference>
<proteinExistence type="inferred from homology"/>
<feature type="transmembrane region" description="Helical" evidence="12">
    <location>
        <begin position="258"/>
        <end position="283"/>
    </location>
</feature>
<feature type="transmembrane region" description="Helical" evidence="12">
    <location>
        <begin position="1048"/>
        <end position="1071"/>
    </location>
</feature>
<comment type="caution">
    <text evidence="15">The sequence shown here is derived from an EMBL/GenBank/DDBJ whole genome shotgun (WGS) entry which is preliminary data.</text>
</comment>
<evidence type="ECO:0000256" key="4">
    <source>
        <dbReference type="ARBA" id="ARBA00022475"/>
    </source>
</evidence>
<keyword evidence="16" id="KW-1185">Reference proteome</keyword>
<name>A0AA39ZRJ5_9PEZI</name>
<dbReference type="EMBL" id="JAUKUA010000009">
    <property type="protein sequence ID" value="KAK0702282.1"/>
    <property type="molecule type" value="Genomic_DNA"/>
</dbReference>
<feature type="domain" description="ABC transmembrane type-1" evidence="14">
    <location>
        <begin position="867"/>
        <end position="1105"/>
    </location>
</feature>
<dbReference type="GO" id="GO:0140359">
    <property type="term" value="F:ABC-type transporter activity"/>
    <property type="evidence" value="ECO:0007669"/>
    <property type="project" value="InterPro"/>
</dbReference>
<dbReference type="Pfam" id="PF00664">
    <property type="entry name" value="ABC_membrane"/>
    <property type="match status" value="1"/>
</dbReference>
<feature type="domain" description="ABC transporter" evidence="13">
    <location>
        <begin position="1143"/>
        <end position="1381"/>
    </location>
</feature>
<dbReference type="InterPro" id="IPR003593">
    <property type="entry name" value="AAA+_ATPase"/>
</dbReference>
<keyword evidence="8 12" id="KW-1133">Transmembrane helix</keyword>
<protein>
    <submittedName>
        <fullName evidence="15">ABC transporter</fullName>
    </submittedName>
</protein>
<comment type="subcellular location">
    <subcellularLocation>
        <location evidence="1">Cell membrane</location>
        <topology evidence="1">Multi-pass membrane protein</topology>
    </subcellularLocation>
</comment>
<keyword evidence="3" id="KW-0813">Transport</keyword>
<dbReference type="SUPFAM" id="SSF90123">
    <property type="entry name" value="ABC transporter transmembrane region"/>
    <property type="match status" value="2"/>
</dbReference>
<dbReference type="PANTHER" id="PTHR24223">
    <property type="entry name" value="ATP-BINDING CASSETTE SUB-FAMILY C"/>
    <property type="match status" value="1"/>
</dbReference>
<dbReference type="InterPro" id="IPR003439">
    <property type="entry name" value="ABC_transporter-like_ATP-bd"/>
</dbReference>
<dbReference type="FunFam" id="3.40.50.300:FF:002145">
    <property type="entry name" value="ABC transporter (MsbA subfamily)"/>
    <property type="match status" value="1"/>
</dbReference>
<feature type="transmembrane region" description="Helical" evidence="12">
    <location>
        <begin position="36"/>
        <end position="54"/>
    </location>
</feature>
<dbReference type="PROSITE" id="PS50929">
    <property type="entry name" value="ABC_TM1F"/>
    <property type="match status" value="2"/>
</dbReference>
<dbReference type="InterPro" id="IPR044726">
    <property type="entry name" value="ABCC_6TM_D2"/>
</dbReference>
<dbReference type="Proteomes" id="UP001172102">
    <property type="component" value="Unassembled WGS sequence"/>
</dbReference>
<dbReference type="PANTHER" id="PTHR24223:SF399">
    <property type="entry name" value="ABC TRANSPORTER ATNG"/>
    <property type="match status" value="1"/>
</dbReference>
<feature type="transmembrane region" description="Helical" evidence="12">
    <location>
        <begin position="295"/>
        <end position="316"/>
    </location>
</feature>
<keyword evidence="7" id="KW-0067">ATP-binding</keyword>
<dbReference type="Gene3D" id="3.40.50.300">
    <property type="entry name" value="P-loop containing nucleotide triphosphate hydrolases"/>
    <property type="match status" value="2"/>
</dbReference>
<dbReference type="CDD" id="cd18580">
    <property type="entry name" value="ABC_6TM_ABCC_D2"/>
    <property type="match status" value="1"/>
</dbReference>
<evidence type="ECO:0000256" key="3">
    <source>
        <dbReference type="ARBA" id="ARBA00022448"/>
    </source>
</evidence>
<dbReference type="FunFam" id="1.20.1560.10:FF:000055">
    <property type="entry name" value="ABC multidrug transporter (Eurofung)"/>
    <property type="match status" value="1"/>
</dbReference>
<dbReference type="InterPro" id="IPR017871">
    <property type="entry name" value="ABC_transporter-like_CS"/>
</dbReference>
<dbReference type="InterPro" id="IPR011527">
    <property type="entry name" value="ABC1_TM_dom"/>
</dbReference>
<evidence type="ECO:0000256" key="11">
    <source>
        <dbReference type="SAM" id="MobiDB-lite"/>
    </source>
</evidence>
<dbReference type="InterPro" id="IPR027417">
    <property type="entry name" value="P-loop_NTPase"/>
</dbReference>
<dbReference type="InterPro" id="IPR036640">
    <property type="entry name" value="ABC1_TM_sf"/>
</dbReference>
<evidence type="ECO:0000259" key="13">
    <source>
        <dbReference type="PROSITE" id="PS50893"/>
    </source>
</evidence>
<feature type="transmembrane region" description="Helical" evidence="12">
    <location>
        <begin position="960"/>
        <end position="986"/>
    </location>
</feature>
<evidence type="ECO:0000256" key="6">
    <source>
        <dbReference type="ARBA" id="ARBA00022741"/>
    </source>
</evidence>
<feature type="transmembrane region" description="Helical" evidence="12">
    <location>
        <begin position="74"/>
        <end position="92"/>
    </location>
</feature>